<evidence type="ECO:0000313" key="2">
    <source>
        <dbReference type="Proteomes" id="UP000030143"/>
    </source>
</evidence>
<dbReference type="VEuPathDB" id="FungiDB:PEXP_027090"/>
<dbReference type="EMBL" id="JQFZ01000155">
    <property type="protein sequence ID" value="KGO57081.1"/>
    <property type="molecule type" value="Genomic_DNA"/>
</dbReference>
<dbReference type="HOGENOM" id="CLU_030427_0_0_1"/>
<name>A0A0A2KH51_PENEN</name>
<reference evidence="1 2" key="1">
    <citation type="journal article" date="2015" name="Mol. Plant Microbe Interact.">
        <title>Genome, transcriptome, and functional analyses of Penicillium expansum provide new insights into secondary metabolism and pathogenicity.</title>
        <authorList>
            <person name="Ballester A.R."/>
            <person name="Marcet-Houben M."/>
            <person name="Levin E."/>
            <person name="Sela N."/>
            <person name="Selma-Lazaro C."/>
            <person name="Carmona L."/>
            <person name="Wisniewski M."/>
            <person name="Droby S."/>
            <person name="Gonzalez-Candelas L."/>
            <person name="Gabaldon T."/>
        </authorList>
    </citation>
    <scope>NUCLEOTIDE SEQUENCE [LARGE SCALE GENOMIC DNA]</scope>
    <source>
        <strain evidence="1 2">MD-8</strain>
    </source>
</reference>
<dbReference type="Proteomes" id="UP000030143">
    <property type="component" value="Unassembled WGS sequence"/>
</dbReference>
<organism evidence="1 2">
    <name type="scientific">Penicillium expansum</name>
    <name type="common">Blue mold rot fungus</name>
    <dbReference type="NCBI Taxonomy" id="27334"/>
    <lineage>
        <taxon>Eukaryota</taxon>
        <taxon>Fungi</taxon>
        <taxon>Dikarya</taxon>
        <taxon>Ascomycota</taxon>
        <taxon>Pezizomycotina</taxon>
        <taxon>Eurotiomycetes</taxon>
        <taxon>Eurotiomycetidae</taxon>
        <taxon>Eurotiales</taxon>
        <taxon>Aspergillaceae</taxon>
        <taxon>Penicillium</taxon>
    </lineage>
</organism>
<comment type="caution">
    <text evidence="1">The sequence shown here is derived from an EMBL/GenBank/DDBJ whole genome shotgun (WGS) entry which is preliminary data.</text>
</comment>
<proteinExistence type="predicted"/>
<protein>
    <submittedName>
        <fullName evidence="1">Uncharacterized protein</fullName>
    </submittedName>
</protein>
<sequence length="681" mass="77814">MSKEDRIFKTSIGAYDQVIALSQVMINEGLKNLWSKSVFAEDLALARSRQTILEKGEELPELEKPLGFSCSPTPNSFLDEVVFGPPQLILKPTGSDLSSIEYKFHLASGELQAICDENAESSAPEPVKRKPGTRAPIKKASRLYSRYTIKDWYVTIPIKLSLVPMEPTSKEFAEAMKLKKKGNHSLQKLLVDTSTINWATATVDLGYWAETDEMVDEDGFARTIEHKVVGNHRLWEQETPTFQFYFRQMIEQGFKDTWEKGLGRLCTIVKDKEDDSLTPTFEINDVRHQTYPYREGNTDVLHGIPQGNNHYLLYLETVGSNIPPPVTQEGATLSPSGGNWTEGGDYHSTNNKSKFGTYVLSKKCFLEGHLLPKLTEFNRIMQLDIMERQAESDAQFFHWYAKVGYKVHLGKGFEDRVGNSAKFDWTPGNPVIKPYWDDQHWYNKFRDQEEGQLIWSNVDEEWDTSGAYHHNGSVETWAYGSTITINRVVVTPGSNVIRMHGMSWNRFTYKVDPSKIEWNRIGGFLNVVHWEINFVLQASRDGGLFIEVKSELPRVEFPWQANGKWGLEPFRQKLQTSYETVQKNFEYITEGLKNCLQGQDRLILPSTGVYLFSNPLMGHNGDLVCNLEYVEEPFDADGEVKKDLNEMTNFKRTPTRDLARHPVFEIAGNVQASEADHKEEI</sequence>
<dbReference type="AlphaFoldDB" id="A0A0A2KH51"/>
<evidence type="ECO:0000313" key="1">
    <source>
        <dbReference type="EMBL" id="KGO57081.1"/>
    </source>
</evidence>
<dbReference type="GeneID" id="27673132"/>
<dbReference type="RefSeq" id="XP_016598769.1">
    <property type="nucleotide sequence ID" value="XM_016737713.1"/>
</dbReference>
<gene>
    <name evidence="1" type="ORF">PEX2_004350</name>
</gene>
<accession>A0A0A2KH51</accession>
<keyword evidence="2" id="KW-1185">Reference proteome</keyword>